<keyword evidence="2" id="KW-1185">Reference proteome</keyword>
<dbReference type="EMBL" id="SRYE01000003">
    <property type="protein sequence ID" value="TGY62128.1"/>
    <property type="molecule type" value="Genomic_DNA"/>
</dbReference>
<gene>
    <name evidence="1" type="ORF">E5334_05525</name>
</gene>
<protein>
    <submittedName>
        <fullName evidence="1">Uncharacterized protein</fullName>
    </submittedName>
</protein>
<reference evidence="1 2" key="1">
    <citation type="submission" date="2019-04" db="EMBL/GenBank/DDBJ databases">
        <title>Microbes associate with the intestines of laboratory mice.</title>
        <authorList>
            <person name="Navarre W."/>
            <person name="Wong E."/>
            <person name="Huang K."/>
            <person name="Tropini C."/>
            <person name="Ng K."/>
            <person name="Yu B."/>
        </authorList>
    </citation>
    <scope>NUCLEOTIDE SEQUENCE [LARGE SCALE GENOMIC DNA]</scope>
    <source>
        <strain evidence="1 2">NM07_P-09</strain>
    </source>
</reference>
<dbReference type="AlphaFoldDB" id="A0A4S2EZV9"/>
<name>A0A4S2EZV9_9ACTN</name>
<comment type="caution">
    <text evidence="1">The sequence shown here is derived from an EMBL/GenBank/DDBJ whole genome shotgun (WGS) entry which is preliminary data.</text>
</comment>
<sequence>MSTSLAFRDVPCNVYSISAAAYYAASAAGIKPQAVIELRACAYRGETLVKFNGALLAVERAERSPDNVRLTLVERVGDREQG</sequence>
<proteinExistence type="predicted"/>
<dbReference type="Proteomes" id="UP000310263">
    <property type="component" value="Unassembled WGS sequence"/>
</dbReference>
<evidence type="ECO:0000313" key="2">
    <source>
        <dbReference type="Proteomes" id="UP000310263"/>
    </source>
</evidence>
<accession>A0A4S2EZV9</accession>
<organism evidence="1 2">
    <name type="scientific">Muricaecibacterium torontonense</name>
    <dbReference type="NCBI Taxonomy" id="3032871"/>
    <lineage>
        <taxon>Bacteria</taxon>
        <taxon>Bacillati</taxon>
        <taxon>Actinomycetota</taxon>
        <taxon>Coriobacteriia</taxon>
        <taxon>Coriobacteriales</taxon>
        <taxon>Atopobiaceae</taxon>
        <taxon>Muricaecibacterium</taxon>
    </lineage>
</organism>
<evidence type="ECO:0000313" key="1">
    <source>
        <dbReference type="EMBL" id="TGY62128.1"/>
    </source>
</evidence>